<keyword evidence="5 7" id="KW-1133">Transmembrane helix</keyword>
<dbReference type="GO" id="GO:0005886">
    <property type="term" value="C:plasma membrane"/>
    <property type="evidence" value="ECO:0007669"/>
    <property type="project" value="UniProtKB-SubCell"/>
</dbReference>
<protein>
    <submittedName>
        <fullName evidence="8">Putative oxidoreductase</fullName>
    </submittedName>
</protein>
<dbReference type="OrthoDB" id="886570at2"/>
<proteinExistence type="inferred from homology"/>
<feature type="transmembrane region" description="Helical" evidence="7">
    <location>
        <begin position="12"/>
        <end position="31"/>
    </location>
</feature>
<reference evidence="8 9" key="1">
    <citation type="journal article" date="2018" name="Syst. Appl. Microbiol.">
        <title>Abditibacterium utsteinense sp. nov., the first cultivated member of candidate phylum FBP, isolated from ice-free Antarctic soil samples.</title>
        <authorList>
            <person name="Tahon G."/>
            <person name="Tytgat B."/>
            <person name="Lebbe L."/>
            <person name="Carlier A."/>
            <person name="Willems A."/>
        </authorList>
    </citation>
    <scope>NUCLEOTIDE SEQUENCE [LARGE SCALE GENOMIC DNA]</scope>
    <source>
        <strain evidence="8 9">LMG 29911</strain>
    </source>
</reference>
<evidence type="ECO:0000313" key="8">
    <source>
        <dbReference type="EMBL" id="PQV63209.1"/>
    </source>
</evidence>
<keyword evidence="3" id="KW-1003">Cell membrane</keyword>
<gene>
    <name evidence="8" type="ORF">B1R32_11434</name>
</gene>
<evidence type="ECO:0000256" key="2">
    <source>
        <dbReference type="ARBA" id="ARBA00006679"/>
    </source>
</evidence>
<dbReference type="AlphaFoldDB" id="A0A2S8SR33"/>
<comment type="similarity">
    <text evidence="2">Belongs to the DoxX family.</text>
</comment>
<evidence type="ECO:0000256" key="1">
    <source>
        <dbReference type="ARBA" id="ARBA00004651"/>
    </source>
</evidence>
<evidence type="ECO:0000256" key="5">
    <source>
        <dbReference type="ARBA" id="ARBA00022989"/>
    </source>
</evidence>
<organism evidence="8 9">
    <name type="scientific">Abditibacterium utsteinense</name>
    <dbReference type="NCBI Taxonomy" id="1960156"/>
    <lineage>
        <taxon>Bacteria</taxon>
        <taxon>Pseudomonadati</taxon>
        <taxon>Abditibacteriota</taxon>
        <taxon>Abditibacteriia</taxon>
        <taxon>Abditibacteriales</taxon>
        <taxon>Abditibacteriaceae</taxon>
        <taxon>Abditibacterium</taxon>
    </lineage>
</organism>
<evidence type="ECO:0000256" key="6">
    <source>
        <dbReference type="ARBA" id="ARBA00023136"/>
    </source>
</evidence>
<comment type="caution">
    <text evidence="8">The sequence shown here is derived from an EMBL/GenBank/DDBJ whole genome shotgun (WGS) entry which is preliminary data.</text>
</comment>
<sequence>MKRLRELQFYPDGFPAVGLLFLRIFAGYTLAQHGLGKIQNPFGWMDAFHPGVPGIFQALAAASEFFGGIALIFGVLTPLACLGIMGTMVVATMSNIGQGQSMIAQGPGPSWELSGLYFVIALTLFLTGPGLLSFDYFVFGRKKAAPVAS</sequence>
<keyword evidence="6 7" id="KW-0472">Membrane</keyword>
<evidence type="ECO:0000313" key="9">
    <source>
        <dbReference type="Proteomes" id="UP000237684"/>
    </source>
</evidence>
<dbReference type="PANTHER" id="PTHR33452:SF1">
    <property type="entry name" value="INNER MEMBRANE PROTEIN YPHA-RELATED"/>
    <property type="match status" value="1"/>
</dbReference>
<feature type="transmembrane region" description="Helical" evidence="7">
    <location>
        <begin position="79"/>
        <end position="96"/>
    </location>
</feature>
<comment type="subcellular location">
    <subcellularLocation>
        <location evidence="1">Cell membrane</location>
        <topology evidence="1">Multi-pass membrane protein</topology>
    </subcellularLocation>
</comment>
<dbReference type="InterPro" id="IPR051907">
    <property type="entry name" value="DoxX-like_oxidoreductase"/>
</dbReference>
<dbReference type="InterPro" id="IPR032808">
    <property type="entry name" value="DoxX"/>
</dbReference>
<dbReference type="RefSeq" id="WP_106380624.1">
    <property type="nucleotide sequence ID" value="NZ_NIGF01000014.1"/>
</dbReference>
<dbReference type="EMBL" id="NIGF01000014">
    <property type="protein sequence ID" value="PQV63209.1"/>
    <property type="molecule type" value="Genomic_DNA"/>
</dbReference>
<feature type="transmembrane region" description="Helical" evidence="7">
    <location>
        <begin position="116"/>
        <end position="139"/>
    </location>
</feature>
<dbReference type="PANTHER" id="PTHR33452">
    <property type="entry name" value="OXIDOREDUCTASE CATD-RELATED"/>
    <property type="match status" value="1"/>
</dbReference>
<accession>A0A2S8SR33</accession>
<feature type="transmembrane region" description="Helical" evidence="7">
    <location>
        <begin position="51"/>
        <end position="72"/>
    </location>
</feature>
<dbReference type="InParanoid" id="A0A2S8SR33"/>
<dbReference type="Pfam" id="PF07681">
    <property type="entry name" value="DoxX"/>
    <property type="match status" value="1"/>
</dbReference>
<keyword evidence="4 7" id="KW-0812">Transmembrane</keyword>
<name>A0A2S8SR33_9BACT</name>
<evidence type="ECO:0000256" key="3">
    <source>
        <dbReference type="ARBA" id="ARBA00022475"/>
    </source>
</evidence>
<evidence type="ECO:0000256" key="7">
    <source>
        <dbReference type="SAM" id="Phobius"/>
    </source>
</evidence>
<keyword evidence="9" id="KW-1185">Reference proteome</keyword>
<evidence type="ECO:0000256" key="4">
    <source>
        <dbReference type="ARBA" id="ARBA00022692"/>
    </source>
</evidence>
<dbReference type="Proteomes" id="UP000237684">
    <property type="component" value="Unassembled WGS sequence"/>
</dbReference>
<dbReference type="FunCoup" id="A0A2S8SR33">
    <property type="interactions" value="15"/>
</dbReference>